<sequence>MRPFRPSHPDIGAVRFARPTAAYEEALVFYRDVLGLPVLAEWRGKRGYDGVVLGLPGTPVHMELLQHGDPPRIPEPHPENQLVLYLRGPEAVITTTRRLADHGHEPVPAANPYWSERGAPVFRDPDGWSVVPAPWVFGEDPPPTPGRLPARAGPREFPTALPEPKEPDGPCFP</sequence>
<organism evidence="3 4">
    <name type="scientific">Streptomyces calidiresistens</name>
    <dbReference type="NCBI Taxonomy" id="1485586"/>
    <lineage>
        <taxon>Bacteria</taxon>
        <taxon>Bacillati</taxon>
        <taxon>Actinomycetota</taxon>
        <taxon>Actinomycetes</taxon>
        <taxon>Kitasatosporales</taxon>
        <taxon>Streptomycetaceae</taxon>
        <taxon>Streptomyces</taxon>
    </lineage>
</organism>
<dbReference type="Pfam" id="PF22658">
    <property type="entry name" value="YycE-like_N"/>
    <property type="match status" value="1"/>
</dbReference>
<protein>
    <submittedName>
        <fullName evidence="3">VOC family protein</fullName>
    </submittedName>
</protein>
<comment type="caution">
    <text evidence="3">The sequence shown here is derived from an EMBL/GenBank/DDBJ whole genome shotgun (WGS) entry which is preliminary data.</text>
</comment>
<dbReference type="Pfam" id="PF22659">
    <property type="entry name" value="YycE-like_C"/>
    <property type="match status" value="1"/>
</dbReference>
<feature type="region of interest" description="Disordered" evidence="1">
    <location>
        <begin position="138"/>
        <end position="173"/>
    </location>
</feature>
<evidence type="ECO:0000259" key="2">
    <source>
        <dbReference type="PROSITE" id="PS51819"/>
    </source>
</evidence>
<evidence type="ECO:0000313" key="3">
    <source>
        <dbReference type="EMBL" id="MBB0230154.1"/>
    </source>
</evidence>
<dbReference type="Gene3D" id="3.10.180.10">
    <property type="entry name" value="2,3-Dihydroxybiphenyl 1,2-Dioxygenase, domain 1"/>
    <property type="match status" value="1"/>
</dbReference>
<dbReference type="EMBL" id="VKHS01000230">
    <property type="protein sequence ID" value="MBB0230154.1"/>
    <property type="molecule type" value="Genomic_DNA"/>
</dbReference>
<dbReference type="SUPFAM" id="SSF54593">
    <property type="entry name" value="Glyoxalase/Bleomycin resistance protein/Dihydroxybiphenyl dioxygenase"/>
    <property type="match status" value="1"/>
</dbReference>
<keyword evidence="4" id="KW-1185">Reference proteome</keyword>
<dbReference type="InterPro" id="IPR037523">
    <property type="entry name" value="VOC_core"/>
</dbReference>
<proteinExistence type="predicted"/>
<dbReference type="AlphaFoldDB" id="A0A7W3XWR5"/>
<dbReference type="InterPro" id="IPR058997">
    <property type="entry name" value="YycE-like_C"/>
</dbReference>
<dbReference type="Proteomes" id="UP000530234">
    <property type="component" value="Unassembled WGS sequence"/>
</dbReference>
<accession>A0A7W3XWR5</accession>
<name>A0A7W3XWR5_9ACTN</name>
<feature type="domain" description="VOC" evidence="2">
    <location>
        <begin position="12"/>
        <end position="135"/>
    </location>
</feature>
<dbReference type="InterPro" id="IPR058998">
    <property type="entry name" value="YycE-like_N"/>
</dbReference>
<dbReference type="PROSITE" id="PS51819">
    <property type="entry name" value="VOC"/>
    <property type="match status" value="1"/>
</dbReference>
<evidence type="ECO:0000313" key="4">
    <source>
        <dbReference type="Proteomes" id="UP000530234"/>
    </source>
</evidence>
<dbReference type="InterPro" id="IPR029068">
    <property type="entry name" value="Glyas_Bleomycin-R_OHBP_Dase"/>
</dbReference>
<gene>
    <name evidence="3" type="ORF">FOE67_11670</name>
</gene>
<dbReference type="CDD" id="cd06587">
    <property type="entry name" value="VOC"/>
    <property type="match status" value="1"/>
</dbReference>
<feature type="compositionally biased region" description="Basic and acidic residues" evidence="1">
    <location>
        <begin position="163"/>
        <end position="173"/>
    </location>
</feature>
<evidence type="ECO:0000256" key="1">
    <source>
        <dbReference type="SAM" id="MobiDB-lite"/>
    </source>
</evidence>
<dbReference type="RefSeq" id="WP_182663341.1">
    <property type="nucleotide sequence ID" value="NZ_VKHS01000230.1"/>
</dbReference>
<reference evidence="4" key="1">
    <citation type="submission" date="2019-10" db="EMBL/GenBank/DDBJ databases">
        <title>Streptomyces sp. nov., a novel actinobacterium isolated from alkaline environment.</title>
        <authorList>
            <person name="Golinska P."/>
        </authorList>
    </citation>
    <scope>NUCLEOTIDE SEQUENCE [LARGE SCALE GENOMIC DNA]</scope>
    <source>
        <strain evidence="4">DSM 42108</strain>
    </source>
</reference>